<evidence type="ECO:0000313" key="10">
    <source>
        <dbReference type="Proteomes" id="UP000281094"/>
    </source>
</evidence>
<comment type="similarity">
    <text evidence="1">Belongs to the RecJ family.</text>
</comment>
<keyword evidence="5 9" id="KW-0269">Exonuclease</keyword>
<dbReference type="SUPFAM" id="SSF64182">
    <property type="entry name" value="DHH phosphoesterases"/>
    <property type="match status" value="1"/>
</dbReference>
<dbReference type="InterPro" id="IPR003156">
    <property type="entry name" value="DHHA1_dom"/>
</dbReference>
<dbReference type="Pfam" id="PF17768">
    <property type="entry name" value="RecJ_OB"/>
    <property type="match status" value="1"/>
</dbReference>
<dbReference type="Proteomes" id="UP000281094">
    <property type="component" value="Unassembled WGS sequence"/>
</dbReference>
<dbReference type="GO" id="GO:0008409">
    <property type="term" value="F:5'-3' exonuclease activity"/>
    <property type="evidence" value="ECO:0007669"/>
    <property type="project" value="InterPro"/>
</dbReference>
<dbReference type="InterPro" id="IPR004610">
    <property type="entry name" value="RecJ"/>
</dbReference>
<evidence type="ECO:0000259" key="8">
    <source>
        <dbReference type="Pfam" id="PF17768"/>
    </source>
</evidence>
<evidence type="ECO:0000256" key="4">
    <source>
        <dbReference type="ARBA" id="ARBA00022801"/>
    </source>
</evidence>
<dbReference type="Pfam" id="PF02272">
    <property type="entry name" value="DHHA1"/>
    <property type="match status" value="1"/>
</dbReference>
<evidence type="ECO:0000256" key="5">
    <source>
        <dbReference type="ARBA" id="ARBA00022839"/>
    </source>
</evidence>
<dbReference type="GO" id="GO:0006310">
    <property type="term" value="P:DNA recombination"/>
    <property type="evidence" value="ECO:0007669"/>
    <property type="project" value="InterPro"/>
</dbReference>
<name>A0A3L7JEJ4_9HYPH</name>
<gene>
    <name evidence="9" type="primary">recJ</name>
    <name evidence="9" type="ORF">D8780_06985</name>
</gene>
<dbReference type="Gene3D" id="3.90.1640.30">
    <property type="match status" value="1"/>
</dbReference>
<feature type="domain" description="DDH" evidence="6">
    <location>
        <begin position="100"/>
        <end position="252"/>
    </location>
</feature>
<dbReference type="GO" id="GO:0003676">
    <property type="term" value="F:nucleic acid binding"/>
    <property type="evidence" value="ECO:0007669"/>
    <property type="project" value="InterPro"/>
</dbReference>
<dbReference type="InterPro" id="IPR041122">
    <property type="entry name" value="RecJ_OB"/>
</dbReference>
<dbReference type="InterPro" id="IPR051673">
    <property type="entry name" value="SSDNA_exonuclease_RecJ"/>
</dbReference>
<dbReference type="PANTHER" id="PTHR30255">
    <property type="entry name" value="SINGLE-STRANDED-DNA-SPECIFIC EXONUCLEASE RECJ"/>
    <property type="match status" value="1"/>
</dbReference>
<accession>A0A3L7JEJ4</accession>
<evidence type="ECO:0000256" key="1">
    <source>
        <dbReference type="ARBA" id="ARBA00005915"/>
    </source>
</evidence>
<protein>
    <recommendedName>
        <fullName evidence="2">Single-stranded-DNA-specific exonuclease RecJ</fullName>
    </recommendedName>
</protein>
<evidence type="ECO:0000313" key="9">
    <source>
        <dbReference type="EMBL" id="RLQ87991.1"/>
    </source>
</evidence>
<organism evidence="9 10">
    <name type="scientific">Notoacmeibacter ruber</name>
    <dbReference type="NCBI Taxonomy" id="2670375"/>
    <lineage>
        <taxon>Bacteria</taxon>
        <taxon>Pseudomonadati</taxon>
        <taxon>Pseudomonadota</taxon>
        <taxon>Alphaproteobacteria</taxon>
        <taxon>Hyphomicrobiales</taxon>
        <taxon>Notoacmeibacteraceae</taxon>
        <taxon>Notoacmeibacter</taxon>
    </lineage>
</organism>
<dbReference type="GO" id="GO:0006281">
    <property type="term" value="P:DNA repair"/>
    <property type="evidence" value="ECO:0007669"/>
    <property type="project" value="InterPro"/>
</dbReference>
<keyword evidence="4" id="KW-0378">Hydrolase</keyword>
<feature type="domain" description="DHHA1" evidence="7">
    <location>
        <begin position="373"/>
        <end position="468"/>
    </location>
</feature>
<dbReference type="AlphaFoldDB" id="A0A3L7JEJ4"/>
<evidence type="ECO:0000259" key="7">
    <source>
        <dbReference type="Pfam" id="PF02272"/>
    </source>
</evidence>
<evidence type="ECO:0000256" key="2">
    <source>
        <dbReference type="ARBA" id="ARBA00019841"/>
    </source>
</evidence>
<feature type="domain" description="RecJ OB" evidence="8">
    <location>
        <begin position="483"/>
        <end position="594"/>
    </location>
</feature>
<keyword evidence="3" id="KW-0540">Nuclease</keyword>
<proteinExistence type="inferred from homology"/>
<dbReference type="PANTHER" id="PTHR30255:SF2">
    <property type="entry name" value="SINGLE-STRANDED-DNA-SPECIFIC EXONUCLEASE RECJ"/>
    <property type="match status" value="1"/>
</dbReference>
<keyword evidence="10" id="KW-1185">Reference proteome</keyword>
<dbReference type="InterPro" id="IPR038763">
    <property type="entry name" value="DHH_sf"/>
</dbReference>
<dbReference type="InterPro" id="IPR001667">
    <property type="entry name" value="DDH_dom"/>
</dbReference>
<evidence type="ECO:0000256" key="3">
    <source>
        <dbReference type="ARBA" id="ARBA00022722"/>
    </source>
</evidence>
<comment type="caution">
    <text evidence="9">The sequence shown here is derived from an EMBL/GenBank/DDBJ whole genome shotgun (WGS) entry which is preliminary data.</text>
</comment>
<evidence type="ECO:0000259" key="6">
    <source>
        <dbReference type="Pfam" id="PF01368"/>
    </source>
</evidence>
<dbReference type="NCBIfam" id="TIGR00644">
    <property type="entry name" value="recJ"/>
    <property type="match status" value="1"/>
</dbReference>
<dbReference type="EMBL" id="RCWN01000001">
    <property type="protein sequence ID" value="RLQ87991.1"/>
    <property type="molecule type" value="Genomic_DNA"/>
</dbReference>
<sequence length="599" mass="63605">MLGSETMQPRFFLNVKKSATGHAWHHRLTEAQERTALAMTQSDGIDEIVARILAGRKVEQQAAAGFLKPTIRDLLPDPRTLTDMAPAAERLALAARTAERVAIFGDYDVDGAASAAILARWFRSFGTEAAIHIPDRIFEGYGPNAPAMEALAREASLIVTVDCGTNSAEAIAAAKSAGADVVVLDHHQPSGPMPAEAFAVVNPNREDDVSGQGHLCAAGVTFLALVAANSVLRDGGQTVPDLMGLLDLVAMATVCDVVPLVGVNRAFVVRGLDVARRQDNPGLAALSKVARLGEPLRPFHFGFILGPRINAGGRIGDASLGSRLLLTEDSTEAESIAEKLDGLNSERQAMEAEMLAVARAQAEAETLRGDGPAVLIAESDRFHPGVVGLLASRLKDGFGRPAFAIAFDRNGKGTGSGRSIAGVDLGKIVREAVERGLLAKGGGHAMAAGITIQREQLGGFRSFLEDRLARLVAVLRQAAARRIDGSLSAEGLTIDLCDRIEAAGPYGAGHSSPFFVLARHRMENIASMGRDGAHLRLSLRSQSGGRLDAVAFRCADNDLGRFLRNRQGETLHFAGTLSVNHWNGQRRVQFRVDDAAEIT</sequence>
<dbReference type="Gene3D" id="3.10.310.30">
    <property type="match status" value="1"/>
</dbReference>
<dbReference type="Pfam" id="PF01368">
    <property type="entry name" value="DHH"/>
    <property type="match status" value="1"/>
</dbReference>
<reference evidence="9 10" key="1">
    <citation type="submission" date="2018-10" db="EMBL/GenBank/DDBJ databases">
        <title>Notoacmeibacter sp. M2BS9Y-3-1, whole genome shotgun sequence.</title>
        <authorList>
            <person name="Tuo L."/>
        </authorList>
    </citation>
    <scope>NUCLEOTIDE SEQUENCE [LARGE SCALE GENOMIC DNA]</scope>
    <source>
        <strain evidence="9 10">M2BS9Y-3-1</strain>
    </source>
</reference>